<proteinExistence type="inferred from homology"/>
<dbReference type="Gene3D" id="3.20.20.60">
    <property type="entry name" value="Phosphoenolpyruvate-binding domains"/>
    <property type="match status" value="2"/>
</dbReference>
<dbReference type="PANTHER" id="PTHR20881:SF0">
    <property type="entry name" value="3-METHYL-2-OXOBUTANOATE HYDROXYMETHYLTRANSFERASE"/>
    <property type="match status" value="1"/>
</dbReference>
<dbReference type="GO" id="GO:0015940">
    <property type="term" value="P:pantothenate biosynthetic process"/>
    <property type="evidence" value="ECO:0007669"/>
    <property type="project" value="InterPro"/>
</dbReference>
<organism evidence="7 8">
    <name type="scientific">Rhynchospora breviuscula</name>
    <dbReference type="NCBI Taxonomy" id="2022672"/>
    <lineage>
        <taxon>Eukaryota</taxon>
        <taxon>Viridiplantae</taxon>
        <taxon>Streptophyta</taxon>
        <taxon>Embryophyta</taxon>
        <taxon>Tracheophyta</taxon>
        <taxon>Spermatophyta</taxon>
        <taxon>Magnoliopsida</taxon>
        <taxon>Liliopsida</taxon>
        <taxon>Poales</taxon>
        <taxon>Cyperaceae</taxon>
        <taxon>Cyperoideae</taxon>
        <taxon>Rhynchosporeae</taxon>
        <taxon>Rhynchospora</taxon>
    </lineage>
</organism>
<dbReference type="SUPFAM" id="SSF51621">
    <property type="entry name" value="Phosphoenolpyruvate/pyruvate domain"/>
    <property type="match status" value="2"/>
</dbReference>
<feature type="compositionally biased region" description="Low complexity" evidence="6">
    <location>
        <begin position="314"/>
        <end position="327"/>
    </location>
</feature>
<dbReference type="InterPro" id="IPR015813">
    <property type="entry name" value="Pyrv/PenolPyrv_kinase-like_dom"/>
</dbReference>
<comment type="pathway">
    <text evidence="1">Cofactor biosynthesis; (R)-pantothenate biosynthesis; (R)-pantoate from 3-methyl-2-oxobutanoate: step 1/2.</text>
</comment>
<dbReference type="InterPro" id="IPR040442">
    <property type="entry name" value="Pyrv_kinase-like_dom_sf"/>
</dbReference>
<dbReference type="GO" id="GO:0003864">
    <property type="term" value="F:3-methyl-2-oxobutanoate hydroxymethyltransferase activity"/>
    <property type="evidence" value="ECO:0007669"/>
    <property type="project" value="UniProtKB-EC"/>
</dbReference>
<dbReference type="EMBL" id="JAMQYH010000153">
    <property type="protein sequence ID" value="KAJ1683618.1"/>
    <property type="molecule type" value="Genomic_DNA"/>
</dbReference>
<dbReference type="Proteomes" id="UP001151287">
    <property type="component" value="Unassembled WGS sequence"/>
</dbReference>
<evidence type="ECO:0000256" key="5">
    <source>
        <dbReference type="ARBA" id="ARBA00049172"/>
    </source>
</evidence>
<keyword evidence="8" id="KW-1185">Reference proteome</keyword>
<comment type="catalytic activity">
    <reaction evidence="5">
        <text>(6R)-5,10-methylene-5,6,7,8-tetrahydrofolate + 3-methyl-2-oxobutanoate + H2O = 2-dehydropantoate + (6S)-5,6,7,8-tetrahydrofolate</text>
        <dbReference type="Rhea" id="RHEA:11824"/>
        <dbReference type="ChEBI" id="CHEBI:11561"/>
        <dbReference type="ChEBI" id="CHEBI:11851"/>
        <dbReference type="ChEBI" id="CHEBI:15377"/>
        <dbReference type="ChEBI" id="CHEBI:15636"/>
        <dbReference type="ChEBI" id="CHEBI:57453"/>
        <dbReference type="EC" id="2.1.2.11"/>
    </reaction>
</comment>
<feature type="region of interest" description="Disordered" evidence="6">
    <location>
        <begin position="110"/>
        <end position="215"/>
    </location>
</feature>
<name>A0A9P9Z775_9POAL</name>
<dbReference type="Pfam" id="PF02548">
    <property type="entry name" value="Pantoate_transf"/>
    <property type="match status" value="2"/>
</dbReference>
<comment type="similarity">
    <text evidence="2">Belongs to the PanB family.</text>
</comment>
<reference evidence="7" key="1">
    <citation type="journal article" date="2022" name="Cell">
        <title>Repeat-based holocentromeres influence genome architecture and karyotype evolution.</title>
        <authorList>
            <person name="Hofstatter P.G."/>
            <person name="Thangavel G."/>
            <person name="Lux T."/>
            <person name="Neumann P."/>
            <person name="Vondrak T."/>
            <person name="Novak P."/>
            <person name="Zhang M."/>
            <person name="Costa L."/>
            <person name="Castellani M."/>
            <person name="Scott A."/>
            <person name="Toegelov H."/>
            <person name="Fuchs J."/>
            <person name="Mata-Sucre Y."/>
            <person name="Dias Y."/>
            <person name="Vanzela A.L.L."/>
            <person name="Huettel B."/>
            <person name="Almeida C.C.S."/>
            <person name="Simkova H."/>
            <person name="Souza G."/>
            <person name="Pedrosa-Harand A."/>
            <person name="Macas J."/>
            <person name="Mayer K.F.X."/>
            <person name="Houben A."/>
            <person name="Marques A."/>
        </authorList>
    </citation>
    <scope>NUCLEOTIDE SEQUENCE</scope>
    <source>
        <strain evidence="7">RhyBre1mFocal</strain>
    </source>
</reference>
<dbReference type="GO" id="GO:0005737">
    <property type="term" value="C:cytoplasm"/>
    <property type="evidence" value="ECO:0007669"/>
    <property type="project" value="TreeGrafter"/>
</dbReference>
<dbReference type="AlphaFoldDB" id="A0A9P9Z775"/>
<evidence type="ECO:0000256" key="3">
    <source>
        <dbReference type="ARBA" id="ARBA00012618"/>
    </source>
</evidence>
<dbReference type="InterPro" id="IPR003700">
    <property type="entry name" value="Pantoate_hydroxy_MeTrfase"/>
</dbReference>
<feature type="compositionally biased region" description="Basic residues" evidence="6">
    <location>
        <begin position="277"/>
        <end position="289"/>
    </location>
</feature>
<dbReference type="GO" id="GO:0000287">
    <property type="term" value="F:magnesium ion binding"/>
    <property type="evidence" value="ECO:0007669"/>
    <property type="project" value="TreeGrafter"/>
</dbReference>
<dbReference type="PANTHER" id="PTHR20881">
    <property type="entry name" value="3-METHYL-2-OXOBUTANOATE HYDROXYMETHYLTRANSFERASE"/>
    <property type="match status" value="1"/>
</dbReference>
<evidence type="ECO:0000256" key="1">
    <source>
        <dbReference type="ARBA" id="ARBA00005033"/>
    </source>
</evidence>
<evidence type="ECO:0000256" key="4">
    <source>
        <dbReference type="ARBA" id="ARBA00022679"/>
    </source>
</evidence>
<feature type="region of interest" description="Disordered" evidence="6">
    <location>
        <begin position="277"/>
        <end position="327"/>
    </location>
</feature>
<evidence type="ECO:0000256" key="2">
    <source>
        <dbReference type="ARBA" id="ARBA00008676"/>
    </source>
</evidence>
<evidence type="ECO:0000256" key="6">
    <source>
        <dbReference type="SAM" id="MobiDB-lite"/>
    </source>
</evidence>
<protein>
    <recommendedName>
        <fullName evidence="3">3-methyl-2-oxobutanoate hydroxymethyltransferase</fullName>
        <ecNumber evidence="3">2.1.2.11</ecNumber>
    </recommendedName>
</protein>
<evidence type="ECO:0000313" key="7">
    <source>
        <dbReference type="EMBL" id="KAJ1683618.1"/>
    </source>
</evidence>
<dbReference type="OrthoDB" id="425211at2759"/>
<sequence>MTGPKVTLRRLRELADAGTPIVMVTAYDFVSGRVAERAGVDMVLVGDSGAQVVLGLPDTTSVTLDEMLMLAKAVRRAVHTPLIVCDLPFGTTELSDAQAVATSVRFVAGGRRRRGQDRGRQPGGAAVAAPGDRGCRHPRRGPRRPHPRRRPRPSADSVAAGAAPPTTRSGWHATRSRHRMPERSRSSSKPSPRMSSRRSGERFASRSIGIGAGPADGQVLVQHDLLGITEGRPPVFVKRYGALGDAMVDAVEAYAREVREGDFPAAEHVYPAFRRRGGGGARVHRRAGTRRGNLDALPQHRQALALPRARRSRPASAPNRRPPGNRGMFATRLIHRHQPVRRGRLGDRGAVLVRNDRGELERRAATDDHGSVHFVEAKVCDLASVLFAVAQIDDQDSALLNASRMVRRVDAPRPKTCGLDDTAIASARRGRSTV</sequence>
<keyword evidence="4" id="KW-0808">Transferase</keyword>
<dbReference type="EC" id="2.1.2.11" evidence="3"/>
<evidence type="ECO:0000313" key="8">
    <source>
        <dbReference type="Proteomes" id="UP001151287"/>
    </source>
</evidence>
<comment type="caution">
    <text evidence="7">The sequence shown here is derived from an EMBL/GenBank/DDBJ whole genome shotgun (WGS) entry which is preliminary data.</text>
</comment>
<feature type="compositionally biased region" description="Basic residues" evidence="6">
    <location>
        <begin position="136"/>
        <end position="152"/>
    </location>
</feature>
<accession>A0A9P9Z775</accession>
<gene>
    <name evidence="7" type="ORF">LUZ63_021155</name>
</gene>